<evidence type="ECO:0000313" key="2">
    <source>
        <dbReference type="Proteomes" id="UP000241426"/>
    </source>
</evidence>
<organism evidence="1 2">
    <name type="scientific">Photobacterium kishitanii</name>
    <dbReference type="NCBI Taxonomy" id="318456"/>
    <lineage>
        <taxon>Bacteria</taxon>
        <taxon>Pseudomonadati</taxon>
        <taxon>Pseudomonadota</taxon>
        <taxon>Gammaproteobacteria</taxon>
        <taxon>Vibrionales</taxon>
        <taxon>Vibrionaceae</taxon>
        <taxon>Photobacterium</taxon>
    </lineage>
</organism>
<name>A0A0B7JDD5_9GAMM</name>
<dbReference type="eggNOG" id="COG3009">
    <property type="taxonomic scope" value="Bacteria"/>
</dbReference>
<dbReference type="RefSeq" id="WP_036790836.1">
    <property type="nucleotide sequence ID" value="NZ_JAUZMX010000002.1"/>
</dbReference>
<dbReference type="Gene3D" id="3.40.50.10610">
    <property type="entry name" value="ABC-type transport auxiliary lipoprotein component"/>
    <property type="match status" value="1"/>
</dbReference>
<dbReference type="AlphaFoldDB" id="A0A0B7JDD5"/>
<accession>A0A0B7JDD5</accession>
<protein>
    <submittedName>
        <fullName evidence="1">Uncharacterized protein</fullName>
    </submittedName>
</protein>
<gene>
    <name evidence="1" type="ORF">C9J27_07390</name>
</gene>
<dbReference type="EMBL" id="PYNF01000004">
    <property type="protein sequence ID" value="PSV00052.1"/>
    <property type="molecule type" value="Genomic_DNA"/>
</dbReference>
<dbReference type="GeneID" id="29946281"/>
<accession>A0A2T3KKL7</accession>
<dbReference type="Pfam" id="PF03886">
    <property type="entry name" value="ABC_trans_aux"/>
    <property type="match status" value="1"/>
</dbReference>
<evidence type="ECO:0000313" key="1">
    <source>
        <dbReference type="EMBL" id="PSV00052.1"/>
    </source>
</evidence>
<dbReference type="PROSITE" id="PS51257">
    <property type="entry name" value="PROKAR_LIPOPROTEIN"/>
    <property type="match status" value="1"/>
</dbReference>
<dbReference type="SUPFAM" id="SSF159594">
    <property type="entry name" value="XCC0632-like"/>
    <property type="match status" value="1"/>
</dbReference>
<sequence length="189" mass="20298">MKKWFIIAAVTLAASGCSSAPEGINTFLLPAGKTLTVSHVNNQPLLIVRPVEVAAHLAGNGLVYQTSATEMVEAQQNLWGEALAKQLTRRITHDLRQKQHQLWATQLTPTLSTTGAPRLQVRINQFNGVYTGVAKVAGEWMVIGANGNLQTVHPFEFSVPLAKDGYSAQVEALSTAVGELTTQIANAVK</sequence>
<dbReference type="InterPro" id="IPR005586">
    <property type="entry name" value="ABC_trans_aux"/>
</dbReference>
<reference evidence="1 2" key="1">
    <citation type="submission" date="2018-01" db="EMBL/GenBank/DDBJ databases">
        <title>Whole genome sequencing of Histamine producing bacteria.</title>
        <authorList>
            <person name="Butler K."/>
        </authorList>
    </citation>
    <scope>NUCLEOTIDE SEQUENCE [LARGE SCALE GENOMIC DNA]</scope>
    <source>
        <strain evidence="1 2">FS-7.2</strain>
    </source>
</reference>
<dbReference type="Proteomes" id="UP000241426">
    <property type="component" value="Unassembled WGS sequence"/>
</dbReference>
<proteinExistence type="predicted"/>
<comment type="caution">
    <text evidence="1">The sequence shown here is derived from an EMBL/GenBank/DDBJ whole genome shotgun (WGS) entry which is preliminary data.</text>
</comment>